<dbReference type="Proteomes" id="UP001145742">
    <property type="component" value="Unassembled WGS sequence"/>
</dbReference>
<protein>
    <recommendedName>
        <fullName evidence="4">Secreted protein</fullName>
    </recommendedName>
</protein>
<evidence type="ECO:0000313" key="3">
    <source>
        <dbReference type="Proteomes" id="UP001145742"/>
    </source>
</evidence>
<gene>
    <name evidence="2" type="ORF">WISP_119723</name>
</gene>
<sequence length="192" mass="21264">MLCLMPPWTWLALLGARALLTYIQLSMNKDAQLPFHDSAFQHPIPQSVCTSGVAPSEVQNPALPLLNFMWLVIAKSSNLLRSLQGLSAFEGVNSSSHLCVICKLAWYLFQSCIQVIYEDVEVHRAQDGALQKPTSHKSPVCHPFHYCPLCLTHEPVAHPAHDVFIPLYSDENLGCCTKHGSSSQQTHMATVT</sequence>
<comment type="caution">
    <text evidence="2">The sequence shown here is derived from an EMBL/GenBank/DDBJ whole genome shotgun (WGS) entry which is preliminary data.</text>
</comment>
<dbReference type="EMBL" id="WHWB01034533">
    <property type="protein sequence ID" value="KAJ7408584.1"/>
    <property type="molecule type" value="Genomic_DNA"/>
</dbReference>
<keyword evidence="3" id="KW-1185">Reference proteome</keyword>
<feature type="chain" id="PRO_5046184660" description="Secreted protein" evidence="1">
    <location>
        <begin position="19"/>
        <end position="192"/>
    </location>
</feature>
<reference evidence="2" key="1">
    <citation type="submission" date="2019-10" db="EMBL/GenBank/DDBJ databases">
        <authorList>
            <person name="Soares A.E.R."/>
            <person name="Aleixo A."/>
            <person name="Schneider P."/>
            <person name="Miyaki C.Y."/>
            <person name="Schneider M.P."/>
            <person name="Mello C."/>
            <person name="Vasconcelos A.T.R."/>
        </authorList>
    </citation>
    <scope>NUCLEOTIDE SEQUENCE</scope>
    <source>
        <tissue evidence="2">Muscle</tissue>
    </source>
</reference>
<name>A0ABQ9CY30_9PASS</name>
<feature type="signal peptide" evidence="1">
    <location>
        <begin position="1"/>
        <end position="18"/>
    </location>
</feature>
<evidence type="ECO:0008006" key="4">
    <source>
        <dbReference type="Google" id="ProtNLM"/>
    </source>
</evidence>
<evidence type="ECO:0000313" key="2">
    <source>
        <dbReference type="EMBL" id="KAJ7408584.1"/>
    </source>
</evidence>
<organism evidence="2 3">
    <name type="scientific">Willisornis vidua</name>
    <name type="common">Xingu scale-backed antbird</name>
    <dbReference type="NCBI Taxonomy" id="1566151"/>
    <lineage>
        <taxon>Eukaryota</taxon>
        <taxon>Metazoa</taxon>
        <taxon>Chordata</taxon>
        <taxon>Craniata</taxon>
        <taxon>Vertebrata</taxon>
        <taxon>Euteleostomi</taxon>
        <taxon>Archelosauria</taxon>
        <taxon>Archosauria</taxon>
        <taxon>Dinosauria</taxon>
        <taxon>Saurischia</taxon>
        <taxon>Theropoda</taxon>
        <taxon>Coelurosauria</taxon>
        <taxon>Aves</taxon>
        <taxon>Neognathae</taxon>
        <taxon>Neoaves</taxon>
        <taxon>Telluraves</taxon>
        <taxon>Australaves</taxon>
        <taxon>Passeriformes</taxon>
        <taxon>Thamnophilidae</taxon>
        <taxon>Willisornis</taxon>
    </lineage>
</organism>
<evidence type="ECO:0000256" key="1">
    <source>
        <dbReference type="SAM" id="SignalP"/>
    </source>
</evidence>
<accession>A0ABQ9CY30</accession>
<keyword evidence="1" id="KW-0732">Signal</keyword>
<proteinExistence type="predicted"/>